<dbReference type="EMBL" id="JACEFO010003149">
    <property type="protein sequence ID" value="KAF8644164.1"/>
    <property type="molecule type" value="Genomic_DNA"/>
</dbReference>
<evidence type="ECO:0000313" key="1">
    <source>
        <dbReference type="EMBL" id="KAF8644164.1"/>
    </source>
</evidence>
<dbReference type="PANTHER" id="PTHR48127:SF1">
    <property type="entry name" value="ZINC FINGER GRF-TYPE DOMAIN-CONTAINING PROTEIN"/>
    <property type="match status" value="1"/>
</dbReference>
<reference evidence="1" key="1">
    <citation type="submission" date="2020-07" db="EMBL/GenBank/DDBJ databases">
        <title>Genome sequence and genetic diversity analysis of an under-domesticated orphan crop, white fonio (Digitaria exilis).</title>
        <authorList>
            <person name="Bennetzen J.L."/>
            <person name="Chen S."/>
            <person name="Ma X."/>
            <person name="Wang X."/>
            <person name="Yssel A.E.J."/>
            <person name="Chaluvadi S.R."/>
            <person name="Johnson M."/>
            <person name="Gangashetty P."/>
            <person name="Hamidou F."/>
            <person name="Sanogo M.D."/>
            <person name="Zwaenepoel A."/>
            <person name="Wallace J."/>
            <person name="Van De Peer Y."/>
            <person name="Van Deynze A."/>
        </authorList>
    </citation>
    <scope>NUCLEOTIDE SEQUENCE</scope>
    <source>
        <tissue evidence="1">Leaves</tissue>
    </source>
</reference>
<protein>
    <submittedName>
        <fullName evidence="1">Uncharacterized protein</fullName>
    </submittedName>
</protein>
<gene>
    <name evidence="1" type="ORF">HU200_066538</name>
</gene>
<accession>A0A834ZWZ7</accession>
<sequence length="113" mass="13571">MKYLVKICKCGILAERGVILSELGYGWYCSNGNAFWDKIREKYDVPLPDDELQFGTIFDEYIKEKGCRPLILEAHDMLIKYWWLNRILYPRPLSRGERAEKQMKLEEERHLER</sequence>
<comment type="caution">
    <text evidence="1">The sequence shown here is derived from an EMBL/GenBank/DDBJ whole genome shotgun (WGS) entry which is preliminary data.</text>
</comment>
<dbReference type="AlphaFoldDB" id="A0A834ZWZ7"/>
<dbReference type="Proteomes" id="UP000636709">
    <property type="component" value="Unassembled WGS sequence"/>
</dbReference>
<keyword evidence="2" id="KW-1185">Reference proteome</keyword>
<name>A0A834ZWZ7_9POAL</name>
<proteinExistence type="predicted"/>
<evidence type="ECO:0000313" key="2">
    <source>
        <dbReference type="Proteomes" id="UP000636709"/>
    </source>
</evidence>
<organism evidence="1 2">
    <name type="scientific">Digitaria exilis</name>
    <dbReference type="NCBI Taxonomy" id="1010633"/>
    <lineage>
        <taxon>Eukaryota</taxon>
        <taxon>Viridiplantae</taxon>
        <taxon>Streptophyta</taxon>
        <taxon>Embryophyta</taxon>
        <taxon>Tracheophyta</taxon>
        <taxon>Spermatophyta</taxon>
        <taxon>Magnoliopsida</taxon>
        <taxon>Liliopsida</taxon>
        <taxon>Poales</taxon>
        <taxon>Poaceae</taxon>
        <taxon>PACMAD clade</taxon>
        <taxon>Panicoideae</taxon>
        <taxon>Panicodae</taxon>
        <taxon>Paniceae</taxon>
        <taxon>Anthephorinae</taxon>
        <taxon>Digitaria</taxon>
    </lineage>
</organism>
<dbReference type="PANTHER" id="PTHR48127">
    <property type="entry name" value="GRF-TYPE DOMAIN-CONTAINING PROTEIN"/>
    <property type="match status" value="1"/>
</dbReference>